<feature type="transmembrane region" description="Helical" evidence="2">
    <location>
        <begin position="89"/>
        <end position="110"/>
    </location>
</feature>
<dbReference type="AlphaFoldDB" id="A0A368RLI5"/>
<feature type="transmembrane region" description="Helical" evidence="2">
    <location>
        <begin position="46"/>
        <end position="69"/>
    </location>
</feature>
<accession>A0A368RLI5</accession>
<feature type="compositionally biased region" description="Pro residues" evidence="1">
    <location>
        <begin position="1"/>
        <end position="26"/>
    </location>
</feature>
<keyword evidence="2" id="KW-0472">Membrane</keyword>
<sequence length="217" mass="23550">MGDIGPPTPPRPGRQPRAPPAHPPPRGARRDGELPPAAYGYIELEVVAGIALCCFLGTLLLCNITSTAAMAVRRAFGRDSLAAAAAREAFMVSVGTMLYFSVIALIAQILKINHQREIREALIARAQRPLAGNIRRARRRQDPLIGPVTGSIYFVSCVFMVVGFLMLMLAPAKSCQKRAGYLVAEIGWFTHSVAFCFIICAAISAQWRSICAKLKND</sequence>
<reference evidence="3" key="2">
    <citation type="submission" date="2015-07" db="EMBL/GenBank/DDBJ databases">
        <authorList>
            <person name="Noorani M."/>
        </authorList>
    </citation>
    <scope>NUCLEOTIDE SEQUENCE</scope>
    <source>
        <strain evidence="3">Yugu1</strain>
    </source>
</reference>
<evidence type="ECO:0000256" key="1">
    <source>
        <dbReference type="SAM" id="MobiDB-lite"/>
    </source>
</evidence>
<keyword evidence="2" id="KW-1133">Transmembrane helix</keyword>
<evidence type="ECO:0000313" key="3">
    <source>
        <dbReference type="EMBL" id="RCV31057.1"/>
    </source>
</evidence>
<organism evidence="3">
    <name type="scientific">Setaria italica</name>
    <name type="common">Foxtail millet</name>
    <name type="synonym">Panicum italicum</name>
    <dbReference type="NCBI Taxonomy" id="4555"/>
    <lineage>
        <taxon>Eukaryota</taxon>
        <taxon>Viridiplantae</taxon>
        <taxon>Streptophyta</taxon>
        <taxon>Embryophyta</taxon>
        <taxon>Tracheophyta</taxon>
        <taxon>Spermatophyta</taxon>
        <taxon>Magnoliopsida</taxon>
        <taxon>Liliopsida</taxon>
        <taxon>Poales</taxon>
        <taxon>Poaceae</taxon>
        <taxon>PACMAD clade</taxon>
        <taxon>Panicoideae</taxon>
        <taxon>Panicodae</taxon>
        <taxon>Paniceae</taxon>
        <taxon>Cenchrinae</taxon>
        <taxon>Setaria</taxon>
    </lineage>
</organism>
<dbReference type="EMBL" id="CM003533">
    <property type="protein sequence ID" value="RCV31057.1"/>
    <property type="molecule type" value="Genomic_DNA"/>
</dbReference>
<dbReference type="OrthoDB" id="694370at2759"/>
<name>A0A368RLI5_SETIT</name>
<feature type="region of interest" description="Disordered" evidence="1">
    <location>
        <begin position="1"/>
        <end position="32"/>
    </location>
</feature>
<feature type="transmembrane region" description="Helical" evidence="2">
    <location>
        <begin position="144"/>
        <end position="168"/>
    </location>
</feature>
<keyword evidence="2" id="KW-0812">Transmembrane</keyword>
<reference evidence="3" key="1">
    <citation type="journal article" date="2012" name="Nat. Biotechnol.">
        <title>Reference genome sequence of the model plant Setaria.</title>
        <authorList>
            <person name="Bennetzen J.L."/>
            <person name="Schmutz J."/>
            <person name="Wang H."/>
            <person name="Percifield R."/>
            <person name="Hawkins J."/>
            <person name="Pontaroli A.C."/>
            <person name="Estep M."/>
            <person name="Feng L."/>
            <person name="Vaughn J.N."/>
            <person name="Grimwood J."/>
            <person name="Jenkins J."/>
            <person name="Barry K."/>
            <person name="Lindquist E."/>
            <person name="Hellsten U."/>
            <person name="Deshpande S."/>
            <person name="Wang X."/>
            <person name="Wu X."/>
            <person name="Mitros T."/>
            <person name="Triplett J."/>
            <person name="Yang X."/>
            <person name="Ye C.Y."/>
            <person name="Mauro-Herrera M."/>
            <person name="Wang L."/>
            <person name="Li P."/>
            <person name="Sharma M."/>
            <person name="Sharma R."/>
            <person name="Ronald P.C."/>
            <person name="Panaud O."/>
            <person name="Kellogg E.A."/>
            <person name="Brutnell T.P."/>
            <person name="Doust A.N."/>
            <person name="Tuskan G.A."/>
            <person name="Rokhsar D."/>
            <person name="Devos K.M."/>
        </authorList>
    </citation>
    <scope>NUCLEOTIDE SEQUENCE [LARGE SCALE GENOMIC DNA]</scope>
    <source>
        <strain evidence="3">Yugu1</strain>
    </source>
</reference>
<protein>
    <submittedName>
        <fullName evidence="3">Uncharacterized protein</fullName>
    </submittedName>
</protein>
<feature type="transmembrane region" description="Helical" evidence="2">
    <location>
        <begin position="188"/>
        <end position="207"/>
    </location>
</feature>
<proteinExistence type="predicted"/>
<evidence type="ECO:0000256" key="2">
    <source>
        <dbReference type="SAM" id="Phobius"/>
    </source>
</evidence>
<gene>
    <name evidence="3" type="ORF">SETIT_6G145800v2</name>
</gene>